<evidence type="ECO:0000313" key="4">
    <source>
        <dbReference type="Proteomes" id="UP000014760"/>
    </source>
</evidence>
<feature type="signal peptide" evidence="1">
    <location>
        <begin position="1"/>
        <end position="18"/>
    </location>
</feature>
<dbReference type="EnsemblMetazoa" id="CapteT194153">
    <property type="protein sequence ID" value="CapteP194153"/>
    <property type="gene ID" value="CapteG194153"/>
</dbReference>
<keyword evidence="4" id="KW-1185">Reference proteome</keyword>
<dbReference type="Proteomes" id="UP000014760">
    <property type="component" value="Unassembled WGS sequence"/>
</dbReference>
<keyword evidence="1" id="KW-0732">Signal</keyword>
<accession>R7TJZ3</accession>
<dbReference type="EMBL" id="AMQN01013600">
    <property type="status" value="NOT_ANNOTATED_CDS"/>
    <property type="molecule type" value="Genomic_DNA"/>
</dbReference>
<reference evidence="3" key="3">
    <citation type="submission" date="2015-06" db="UniProtKB">
        <authorList>
            <consortium name="EnsemblMetazoa"/>
        </authorList>
    </citation>
    <scope>IDENTIFICATION</scope>
</reference>
<evidence type="ECO:0000256" key="1">
    <source>
        <dbReference type="SAM" id="SignalP"/>
    </source>
</evidence>
<organism evidence="2">
    <name type="scientific">Capitella teleta</name>
    <name type="common">Polychaete worm</name>
    <dbReference type="NCBI Taxonomy" id="283909"/>
    <lineage>
        <taxon>Eukaryota</taxon>
        <taxon>Metazoa</taxon>
        <taxon>Spiralia</taxon>
        <taxon>Lophotrochozoa</taxon>
        <taxon>Annelida</taxon>
        <taxon>Polychaeta</taxon>
        <taxon>Sedentaria</taxon>
        <taxon>Scolecida</taxon>
        <taxon>Capitellidae</taxon>
        <taxon>Capitella</taxon>
    </lineage>
</organism>
<name>R7TJZ3_CAPTE</name>
<protein>
    <submittedName>
        <fullName evidence="2 3">Uncharacterized protein</fullName>
    </submittedName>
</protein>
<reference evidence="4" key="1">
    <citation type="submission" date="2012-12" db="EMBL/GenBank/DDBJ databases">
        <authorList>
            <person name="Hellsten U."/>
            <person name="Grimwood J."/>
            <person name="Chapman J.A."/>
            <person name="Shapiro H."/>
            <person name="Aerts A."/>
            <person name="Otillar R.P."/>
            <person name="Terry A.Y."/>
            <person name="Boore J.L."/>
            <person name="Simakov O."/>
            <person name="Marletaz F."/>
            <person name="Cho S.-J."/>
            <person name="Edsinger-Gonzales E."/>
            <person name="Havlak P."/>
            <person name="Kuo D.-H."/>
            <person name="Larsson T."/>
            <person name="Lv J."/>
            <person name="Arendt D."/>
            <person name="Savage R."/>
            <person name="Osoegawa K."/>
            <person name="de Jong P."/>
            <person name="Lindberg D.R."/>
            <person name="Seaver E.C."/>
            <person name="Weisblat D.A."/>
            <person name="Putnam N.H."/>
            <person name="Grigoriev I.V."/>
            <person name="Rokhsar D.S."/>
        </authorList>
    </citation>
    <scope>NUCLEOTIDE SEQUENCE</scope>
    <source>
        <strain evidence="4">I ESC-2004</strain>
    </source>
</reference>
<feature type="chain" id="PRO_5008787078" evidence="1">
    <location>
        <begin position="19"/>
        <end position="138"/>
    </location>
</feature>
<evidence type="ECO:0000313" key="3">
    <source>
        <dbReference type="EnsemblMetazoa" id="CapteP194153"/>
    </source>
</evidence>
<dbReference type="HOGENOM" id="CLU_1857198_0_0_1"/>
<dbReference type="EMBL" id="KB310327">
    <property type="protein sequence ID" value="ELT91841.1"/>
    <property type="molecule type" value="Genomic_DNA"/>
</dbReference>
<reference evidence="2 4" key="2">
    <citation type="journal article" date="2013" name="Nature">
        <title>Insights into bilaterian evolution from three spiralian genomes.</title>
        <authorList>
            <person name="Simakov O."/>
            <person name="Marletaz F."/>
            <person name="Cho S.J."/>
            <person name="Edsinger-Gonzales E."/>
            <person name="Havlak P."/>
            <person name="Hellsten U."/>
            <person name="Kuo D.H."/>
            <person name="Larsson T."/>
            <person name="Lv J."/>
            <person name="Arendt D."/>
            <person name="Savage R."/>
            <person name="Osoegawa K."/>
            <person name="de Jong P."/>
            <person name="Grimwood J."/>
            <person name="Chapman J.A."/>
            <person name="Shapiro H."/>
            <person name="Aerts A."/>
            <person name="Otillar R.P."/>
            <person name="Terry A.Y."/>
            <person name="Boore J.L."/>
            <person name="Grigoriev I.V."/>
            <person name="Lindberg D.R."/>
            <person name="Seaver E.C."/>
            <person name="Weisblat D.A."/>
            <person name="Putnam N.H."/>
            <person name="Rokhsar D.S."/>
        </authorList>
    </citation>
    <scope>NUCLEOTIDE SEQUENCE</scope>
    <source>
        <strain evidence="2 4">I ESC-2004</strain>
    </source>
</reference>
<sequence length="138" mass="15581">MVAATAFVFLAFLRETVLRMTSIDIHNTEQLNQFTCSVVGRPTREAIQYMDNAGILEALTRRAYDNGLIVVGDFVQEWEEMALKARHSWSFFLPELMSEAGSSGNGHDTYRKRSNEDVRAELHSLSIRLATEPELEAA</sequence>
<evidence type="ECO:0000313" key="2">
    <source>
        <dbReference type="EMBL" id="ELT91841.1"/>
    </source>
</evidence>
<gene>
    <name evidence="2" type="ORF">CAPTEDRAFT_194153</name>
</gene>
<dbReference type="AlphaFoldDB" id="R7TJZ3"/>
<proteinExistence type="predicted"/>